<evidence type="ECO:0000259" key="6">
    <source>
        <dbReference type="Pfam" id="PF07980"/>
    </source>
</evidence>
<dbReference type="Gene3D" id="1.25.40.390">
    <property type="match status" value="1"/>
</dbReference>
<dbReference type="InterPro" id="IPR011990">
    <property type="entry name" value="TPR-like_helical_dom_sf"/>
</dbReference>
<feature type="domain" description="SusD-like N-terminal" evidence="7">
    <location>
        <begin position="72"/>
        <end position="222"/>
    </location>
</feature>
<accession>A0AA49PZP5</accession>
<evidence type="ECO:0000313" key="8">
    <source>
        <dbReference type="EMBL" id="WKN40115.1"/>
    </source>
</evidence>
<dbReference type="AlphaFoldDB" id="A0AA49PZP5"/>
<gene>
    <name evidence="8" type="ORF">K4G66_15580</name>
</gene>
<dbReference type="InterPro" id="IPR033985">
    <property type="entry name" value="SusD-like_N"/>
</dbReference>
<keyword evidence="5" id="KW-0998">Cell outer membrane</keyword>
<comment type="subcellular location">
    <subcellularLocation>
        <location evidence="1">Cell outer membrane</location>
    </subcellularLocation>
</comment>
<protein>
    <submittedName>
        <fullName evidence="8">RagB/SusD family nutrient uptake outer membrane protein</fullName>
    </submittedName>
</protein>
<evidence type="ECO:0000256" key="5">
    <source>
        <dbReference type="ARBA" id="ARBA00023237"/>
    </source>
</evidence>
<evidence type="ECO:0000256" key="2">
    <source>
        <dbReference type="ARBA" id="ARBA00006275"/>
    </source>
</evidence>
<dbReference type="EMBL" id="CP120682">
    <property type="protein sequence ID" value="WKN40115.1"/>
    <property type="molecule type" value="Genomic_DNA"/>
</dbReference>
<proteinExistence type="inferred from homology"/>
<dbReference type="SUPFAM" id="SSF48452">
    <property type="entry name" value="TPR-like"/>
    <property type="match status" value="1"/>
</dbReference>
<keyword evidence="4" id="KW-0472">Membrane</keyword>
<reference evidence="8" key="1">
    <citation type="journal article" date="2023" name="Comput. Struct. Biotechnol. J.">
        <title>Discovery of a novel marine Bacteroidetes with a rich repertoire of carbohydrate-active enzymes.</title>
        <authorList>
            <person name="Chen B."/>
            <person name="Liu G."/>
            <person name="Chen Q."/>
            <person name="Wang H."/>
            <person name="Liu L."/>
            <person name="Tang K."/>
        </authorList>
    </citation>
    <scope>NUCLEOTIDE SEQUENCE</scope>
    <source>
        <strain evidence="8">TK19036</strain>
    </source>
</reference>
<dbReference type="GO" id="GO:0009279">
    <property type="term" value="C:cell outer membrane"/>
    <property type="evidence" value="ECO:0007669"/>
    <property type="project" value="UniProtKB-SubCell"/>
</dbReference>
<name>A0AA49PZP5_9BACT</name>
<dbReference type="Pfam" id="PF14322">
    <property type="entry name" value="SusD-like_3"/>
    <property type="match status" value="1"/>
</dbReference>
<evidence type="ECO:0000259" key="7">
    <source>
        <dbReference type="Pfam" id="PF14322"/>
    </source>
</evidence>
<dbReference type="CDD" id="cd08977">
    <property type="entry name" value="SusD"/>
    <property type="match status" value="1"/>
</dbReference>
<evidence type="ECO:0000256" key="1">
    <source>
        <dbReference type="ARBA" id="ARBA00004442"/>
    </source>
</evidence>
<feature type="domain" description="RagB/SusD" evidence="6">
    <location>
        <begin position="369"/>
        <end position="508"/>
    </location>
</feature>
<sequence>MKKYIKYLLLVLSVNLTFCTEPLEEELFSNPSIDEFYQSAADAELAIAGVYAVLLTEQGVYKDIAYYVLGDWTSDLMQNLNATATPDEWTSFTWNESTQLFDFMWTGSYLGINRANILINKLEAGSLSEEVKNEYIGQAKFLRALLYFNLVKAYGGVPLHVKGTFDTSETGLPRSSTEDTYAQIIADLQDAEVRLAPFNPEHQKAGKATLGSAKGLLAKVYLQMGNWTAAASKAKEVMDMGVYALYPDYKEIWNPDPSVENGSEHLFSAQHINGGDNTTNLGNHTVFRFVPTSTKHPVTGEDIRWSSEGGSSSGEVVREFFEAVPDTYRKWWTMRDEMPFYWKVATGELVTGDTVPLLQPVVIKYYQIDQGTGFLKTGLNTTILRYSDILLTYAEAVNEAEGGASAAAYEALNMVRRRARAVGTPNEQPESVYPDIAVGSLSQAAFRDAILFERAQEFIGEGERRNDLNRHGMFLSNARARGLNAPDGYELFPIHFSHIRQNTLLTQNTPY</sequence>
<reference evidence="8" key="2">
    <citation type="journal article" date="2024" name="Antonie Van Leeuwenhoek">
        <title>Roseihalotalea indica gen. nov., sp. nov., a halophilic Bacteroidetes from mesopelagic Southwest Indian Ocean with higher carbohydrate metabolic potential.</title>
        <authorList>
            <person name="Chen B."/>
            <person name="Zhang M."/>
            <person name="Lin D."/>
            <person name="Ye J."/>
            <person name="Tang K."/>
        </authorList>
    </citation>
    <scope>NUCLEOTIDE SEQUENCE</scope>
    <source>
        <strain evidence="8">TK19036</strain>
    </source>
</reference>
<dbReference type="Pfam" id="PF07980">
    <property type="entry name" value="SusD_RagB"/>
    <property type="match status" value="1"/>
</dbReference>
<keyword evidence="3" id="KW-0732">Signal</keyword>
<dbReference type="InterPro" id="IPR012944">
    <property type="entry name" value="SusD_RagB_dom"/>
</dbReference>
<comment type="similarity">
    <text evidence="2">Belongs to the SusD family.</text>
</comment>
<evidence type="ECO:0000256" key="3">
    <source>
        <dbReference type="ARBA" id="ARBA00022729"/>
    </source>
</evidence>
<evidence type="ECO:0000256" key="4">
    <source>
        <dbReference type="ARBA" id="ARBA00023136"/>
    </source>
</evidence>
<organism evidence="8">
    <name type="scientific">Roseihalotalea indica</name>
    <dbReference type="NCBI Taxonomy" id="2867963"/>
    <lineage>
        <taxon>Bacteria</taxon>
        <taxon>Pseudomonadati</taxon>
        <taxon>Bacteroidota</taxon>
        <taxon>Cytophagia</taxon>
        <taxon>Cytophagales</taxon>
        <taxon>Catalimonadaceae</taxon>
        <taxon>Roseihalotalea</taxon>
    </lineage>
</organism>